<dbReference type="EMBL" id="KN835718">
    <property type="protein sequence ID" value="KIK34679.1"/>
    <property type="molecule type" value="Genomic_DNA"/>
</dbReference>
<accession>A0A0D0A953</accession>
<proteinExistence type="predicted"/>
<evidence type="ECO:0000256" key="1">
    <source>
        <dbReference type="ARBA" id="ARBA00001968"/>
    </source>
</evidence>
<dbReference type="Pfam" id="PF13359">
    <property type="entry name" value="DDE_Tnp_4"/>
    <property type="match status" value="1"/>
</dbReference>
<dbReference type="Proteomes" id="UP000054485">
    <property type="component" value="Unassembled WGS sequence"/>
</dbReference>
<name>A0A0D0A953_9AGAM</name>
<gene>
    <name evidence="4" type="ORF">CY34DRAFT_34646</name>
</gene>
<evidence type="ECO:0000259" key="3">
    <source>
        <dbReference type="Pfam" id="PF13359"/>
    </source>
</evidence>
<dbReference type="OrthoDB" id="2408877at2759"/>
<dbReference type="STRING" id="930992.A0A0D0A953"/>
<comment type="cofactor">
    <cofactor evidence="1">
        <name>a divalent metal cation</name>
        <dbReference type="ChEBI" id="CHEBI:60240"/>
    </cofactor>
</comment>
<feature type="domain" description="DDE Tnp4" evidence="3">
    <location>
        <begin position="1"/>
        <end position="80"/>
    </location>
</feature>
<keyword evidence="5" id="KW-1185">Reference proteome</keyword>
<dbReference type="InParanoid" id="A0A0D0A953"/>
<dbReference type="HOGENOM" id="CLU_018552_9_2_1"/>
<organism evidence="4 5">
    <name type="scientific">Suillus luteus UH-Slu-Lm8-n1</name>
    <dbReference type="NCBI Taxonomy" id="930992"/>
    <lineage>
        <taxon>Eukaryota</taxon>
        <taxon>Fungi</taxon>
        <taxon>Dikarya</taxon>
        <taxon>Basidiomycota</taxon>
        <taxon>Agaricomycotina</taxon>
        <taxon>Agaricomycetes</taxon>
        <taxon>Agaricomycetidae</taxon>
        <taxon>Boletales</taxon>
        <taxon>Suillineae</taxon>
        <taxon>Suillaceae</taxon>
        <taxon>Suillus</taxon>
    </lineage>
</organism>
<evidence type="ECO:0000256" key="2">
    <source>
        <dbReference type="ARBA" id="ARBA00022723"/>
    </source>
</evidence>
<evidence type="ECO:0000313" key="5">
    <source>
        <dbReference type="Proteomes" id="UP000054485"/>
    </source>
</evidence>
<dbReference type="AlphaFoldDB" id="A0A0D0A953"/>
<feature type="non-terminal residue" evidence="4">
    <location>
        <position position="106"/>
    </location>
</feature>
<sequence length="106" mass="12188">DSAYPVTLHSIPVHKRPASLRPDNIIFNQLVSHLQVRSEHCIGALKGRWQCLRGLRTVINSKHQHKEACRWMTIAIILHNIVIEVEGAAQGSYFIPIHTWFEEQDD</sequence>
<dbReference type="InterPro" id="IPR027806">
    <property type="entry name" value="HARBI1_dom"/>
</dbReference>
<keyword evidence="2" id="KW-0479">Metal-binding</keyword>
<reference evidence="5" key="2">
    <citation type="submission" date="2015-01" db="EMBL/GenBank/DDBJ databases">
        <title>Evolutionary Origins and Diversification of the Mycorrhizal Mutualists.</title>
        <authorList>
            <consortium name="DOE Joint Genome Institute"/>
            <consortium name="Mycorrhizal Genomics Consortium"/>
            <person name="Kohler A."/>
            <person name="Kuo A."/>
            <person name="Nagy L.G."/>
            <person name="Floudas D."/>
            <person name="Copeland A."/>
            <person name="Barry K.W."/>
            <person name="Cichocki N."/>
            <person name="Veneault-Fourrey C."/>
            <person name="LaButti K."/>
            <person name="Lindquist E.A."/>
            <person name="Lipzen A."/>
            <person name="Lundell T."/>
            <person name="Morin E."/>
            <person name="Murat C."/>
            <person name="Riley R."/>
            <person name="Ohm R."/>
            <person name="Sun H."/>
            <person name="Tunlid A."/>
            <person name="Henrissat B."/>
            <person name="Grigoriev I.V."/>
            <person name="Hibbett D.S."/>
            <person name="Martin F."/>
        </authorList>
    </citation>
    <scope>NUCLEOTIDE SEQUENCE [LARGE SCALE GENOMIC DNA]</scope>
    <source>
        <strain evidence="5">UH-Slu-Lm8-n1</strain>
    </source>
</reference>
<dbReference type="GO" id="GO:0046872">
    <property type="term" value="F:metal ion binding"/>
    <property type="evidence" value="ECO:0007669"/>
    <property type="project" value="UniProtKB-KW"/>
</dbReference>
<evidence type="ECO:0000313" key="4">
    <source>
        <dbReference type="EMBL" id="KIK34679.1"/>
    </source>
</evidence>
<feature type="non-terminal residue" evidence="4">
    <location>
        <position position="1"/>
    </location>
</feature>
<reference evidence="4 5" key="1">
    <citation type="submission" date="2014-04" db="EMBL/GenBank/DDBJ databases">
        <authorList>
            <consortium name="DOE Joint Genome Institute"/>
            <person name="Kuo A."/>
            <person name="Ruytinx J."/>
            <person name="Rineau F."/>
            <person name="Colpaert J."/>
            <person name="Kohler A."/>
            <person name="Nagy L.G."/>
            <person name="Floudas D."/>
            <person name="Copeland A."/>
            <person name="Barry K.W."/>
            <person name="Cichocki N."/>
            <person name="Veneault-Fourrey C."/>
            <person name="LaButti K."/>
            <person name="Lindquist E.A."/>
            <person name="Lipzen A."/>
            <person name="Lundell T."/>
            <person name="Morin E."/>
            <person name="Murat C."/>
            <person name="Sun H."/>
            <person name="Tunlid A."/>
            <person name="Henrissat B."/>
            <person name="Grigoriev I.V."/>
            <person name="Hibbett D.S."/>
            <person name="Martin F."/>
            <person name="Nordberg H.P."/>
            <person name="Cantor M.N."/>
            <person name="Hua S.X."/>
        </authorList>
    </citation>
    <scope>NUCLEOTIDE SEQUENCE [LARGE SCALE GENOMIC DNA]</scope>
    <source>
        <strain evidence="4 5">UH-Slu-Lm8-n1</strain>
    </source>
</reference>
<protein>
    <submittedName>
        <fullName evidence="4">Unplaced genomic scaffold CY34scaffold_587, whole genome shotgun sequence</fullName>
    </submittedName>
</protein>